<dbReference type="Proteomes" id="UP000499080">
    <property type="component" value="Unassembled WGS sequence"/>
</dbReference>
<gene>
    <name evidence="1" type="ORF">AVEN_251414_1</name>
</gene>
<protein>
    <recommendedName>
        <fullName evidence="3">Integrase catalytic domain-containing protein</fullName>
    </recommendedName>
</protein>
<sequence>MLGETTAHALLTRWISRFGTPVTTTTDQGRNFETSAIRELTNMLGSHRIHSASYHTQRLGSAVKNDLNAAGSQLVYGTTLRLPSDLISMDALQTSVTPTHVSKLVTMMRKLSQIAPVSHSCTEIYIHPYLNTCTHVFLRNDKIRPPLIPSYSGPHSVVSRTDKHFVIDLNDKSTTVSNDLLKPAYEFSEDFDSQKGTSNFEPSLTKPQIEDKISATNTRITHYCRHNFISDECNKNILFEQRSSDYRLIVLSNLVLAC</sequence>
<evidence type="ECO:0008006" key="3">
    <source>
        <dbReference type="Google" id="ProtNLM"/>
    </source>
</evidence>
<keyword evidence="2" id="KW-1185">Reference proteome</keyword>
<dbReference type="InterPro" id="IPR012337">
    <property type="entry name" value="RNaseH-like_sf"/>
</dbReference>
<accession>A0A4Y2L1J6</accession>
<dbReference type="GO" id="GO:0003676">
    <property type="term" value="F:nucleic acid binding"/>
    <property type="evidence" value="ECO:0007669"/>
    <property type="project" value="InterPro"/>
</dbReference>
<dbReference type="Gene3D" id="3.30.420.10">
    <property type="entry name" value="Ribonuclease H-like superfamily/Ribonuclease H"/>
    <property type="match status" value="1"/>
</dbReference>
<name>A0A4Y2L1J6_ARAVE</name>
<proteinExistence type="predicted"/>
<comment type="caution">
    <text evidence="1">The sequence shown here is derived from an EMBL/GenBank/DDBJ whole genome shotgun (WGS) entry which is preliminary data.</text>
</comment>
<dbReference type="AlphaFoldDB" id="A0A4Y2L1J6"/>
<evidence type="ECO:0000313" key="1">
    <source>
        <dbReference type="EMBL" id="GBN07737.1"/>
    </source>
</evidence>
<evidence type="ECO:0000313" key="2">
    <source>
        <dbReference type="Proteomes" id="UP000499080"/>
    </source>
</evidence>
<dbReference type="PANTHER" id="PTHR38681:SF1">
    <property type="entry name" value="RETROVIRUS-RELATED POL POLYPROTEIN FROM TRANSPOSON 412-LIKE PROTEIN"/>
    <property type="match status" value="1"/>
</dbReference>
<organism evidence="1 2">
    <name type="scientific">Araneus ventricosus</name>
    <name type="common">Orbweaver spider</name>
    <name type="synonym">Epeira ventricosa</name>
    <dbReference type="NCBI Taxonomy" id="182803"/>
    <lineage>
        <taxon>Eukaryota</taxon>
        <taxon>Metazoa</taxon>
        <taxon>Ecdysozoa</taxon>
        <taxon>Arthropoda</taxon>
        <taxon>Chelicerata</taxon>
        <taxon>Arachnida</taxon>
        <taxon>Araneae</taxon>
        <taxon>Araneomorphae</taxon>
        <taxon>Entelegynae</taxon>
        <taxon>Araneoidea</taxon>
        <taxon>Araneidae</taxon>
        <taxon>Araneus</taxon>
    </lineage>
</organism>
<dbReference type="PANTHER" id="PTHR38681">
    <property type="entry name" value="RETROVIRUS-RELATED POL POLYPROTEIN FROM TRANSPOSON 412-LIKE PROTEIN-RELATED"/>
    <property type="match status" value="1"/>
</dbReference>
<dbReference type="OrthoDB" id="6495421at2759"/>
<dbReference type="EMBL" id="BGPR01005184">
    <property type="protein sequence ID" value="GBN07737.1"/>
    <property type="molecule type" value="Genomic_DNA"/>
</dbReference>
<reference evidence="1 2" key="1">
    <citation type="journal article" date="2019" name="Sci. Rep.">
        <title>Orb-weaving spider Araneus ventricosus genome elucidates the spidroin gene catalogue.</title>
        <authorList>
            <person name="Kono N."/>
            <person name="Nakamura H."/>
            <person name="Ohtoshi R."/>
            <person name="Moran D.A.P."/>
            <person name="Shinohara A."/>
            <person name="Yoshida Y."/>
            <person name="Fujiwara M."/>
            <person name="Mori M."/>
            <person name="Tomita M."/>
            <person name="Arakawa K."/>
        </authorList>
    </citation>
    <scope>NUCLEOTIDE SEQUENCE [LARGE SCALE GENOMIC DNA]</scope>
</reference>
<dbReference type="InterPro" id="IPR036397">
    <property type="entry name" value="RNaseH_sf"/>
</dbReference>
<dbReference type="SUPFAM" id="SSF53098">
    <property type="entry name" value="Ribonuclease H-like"/>
    <property type="match status" value="1"/>
</dbReference>